<evidence type="ECO:0000256" key="6">
    <source>
        <dbReference type="ARBA" id="ARBA00023080"/>
    </source>
</evidence>
<keyword evidence="10" id="KW-1185">Reference proteome</keyword>
<keyword evidence="3" id="KW-0479">Metal-binding</keyword>
<keyword evidence="5" id="KW-0862">Zinc</keyword>
<feature type="domain" description="Adenosine deaminase" evidence="8">
    <location>
        <begin position="9"/>
        <end position="333"/>
    </location>
</feature>
<keyword evidence="6" id="KW-0546">Nucleotide metabolism</keyword>
<dbReference type="PANTHER" id="PTHR11409">
    <property type="entry name" value="ADENOSINE DEAMINASE"/>
    <property type="match status" value="1"/>
</dbReference>
<dbReference type="EMBL" id="JADBJN010000002">
    <property type="protein sequence ID" value="KAG5678408.1"/>
    <property type="molecule type" value="Genomic_DNA"/>
</dbReference>
<dbReference type="SUPFAM" id="SSF51556">
    <property type="entry name" value="Metallo-dependent hydrolases"/>
    <property type="match status" value="1"/>
</dbReference>
<dbReference type="OrthoDB" id="272271at2759"/>
<dbReference type="InterPro" id="IPR032466">
    <property type="entry name" value="Metal_Hydrolase"/>
</dbReference>
<reference evidence="9" key="1">
    <citation type="submission" date="2021-03" db="EMBL/GenBank/DDBJ databases">
        <title>Chromosome level genome of the anhydrobiotic midge Polypedilum vanderplanki.</title>
        <authorList>
            <person name="Yoshida Y."/>
            <person name="Kikawada T."/>
            <person name="Gusev O."/>
        </authorList>
    </citation>
    <scope>NUCLEOTIDE SEQUENCE</scope>
    <source>
        <strain evidence="9">NIAS01</strain>
        <tissue evidence="9">Whole body or cell culture</tissue>
    </source>
</reference>
<evidence type="ECO:0000259" key="8">
    <source>
        <dbReference type="Pfam" id="PF00962"/>
    </source>
</evidence>
<comment type="cofactor">
    <cofactor evidence="1">
        <name>Zn(2+)</name>
        <dbReference type="ChEBI" id="CHEBI:29105"/>
    </cofactor>
</comment>
<evidence type="ECO:0000313" key="9">
    <source>
        <dbReference type="EMBL" id="KAG5678408.1"/>
    </source>
</evidence>
<dbReference type="Pfam" id="PF00962">
    <property type="entry name" value="A_deaminase"/>
    <property type="match status" value="1"/>
</dbReference>
<gene>
    <name evidence="9" type="ORF">PVAND_008083</name>
</gene>
<comment type="caution">
    <text evidence="9">The sequence shown here is derived from an EMBL/GenBank/DDBJ whole genome shotgun (WGS) entry which is preliminary data.</text>
</comment>
<evidence type="ECO:0000256" key="3">
    <source>
        <dbReference type="ARBA" id="ARBA00022723"/>
    </source>
</evidence>
<dbReference type="Proteomes" id="UP001107558">
    <property type="component" value="Chromosome 2"/>
</dbReference>
<dbReference type="GO" id="GO:0006154">
    <property type="term" value="P:adenosine catabolic process"/>
    <property type="evidence" value="ECO:0007669"/>
    <property type="project" value="TreeGrafter"/>
</dbReference>
<sequence>MDEFIKNLPKIELHAHINGSLSNDTLKKLIELKKKTQDDYDLSLYLGFDSDGSLEKCFEKFKLAHELVDSISALKLATECIISEFSNENVVYLELRSTPRSTECMTKAQYLEAIVEQIIECKISHPNIIVKYLPSINISYGAKEAEENYNLFFALRNKYPEIVVGIDLSGDATKGKFSDLKHIFERARADGFRFAIHCAESPDESEILDKLEFMADGDRLGHGTFIDEKNPAIWSAFTSKVLPIEICLTSNVLCRTVTSYEDHHISRFIRKFPIVICTDDYAVFSTSLTRELQLSVDVYKLSKQDLIDLMENANKFSFARPHERQLIGDKIREFKLKSFSS</sequence>
<evidence type="ECO:0000256" key="4">
    <source>
        <dbReference type="ARBA" id="ARBA00022801"/>
    </source>
</evidence>
<dbReference type="PANTHER" id="PTHR11409:SF42">
    <property type="entry name" value="ADENOSINE DEAMINASE-LIKE PROTEIN"/>
    <property type="match status" value="1"/>
</dbReference>
<comment type="catalytic activity">
    <reaction evidence="7">
        <text>N(6)-methyl-AMP + H2O + H(+) = IMP + methylamine</text>
        <dbReference type="Rhea" id="RHEA:16001"/>
        <dbReference type="ChEBI" id="CHEBI:15377"/>
        <dbReference type="ChEBI" id="CHEBI:15378"/>
        <dbReference type="ChEBI" id="CHEBI:58053"/>
        <dbReference type="ChEBI" id="CHEBI:59338"/>
        <dbReference type="ChEBI" id="CHEBI:144842"/>
    </reaction>
    <physiologicalReaction direction="left-to-right" evidence="7">
        <dbReference type="Rhea" id="RHEA:16002"/>
    </physiologicalReaction>
</comment>
<dbReference type="Gene3D" id="3.20.20.140">
    <property type="entry name" value="Metal-dependent hydrolases"/>
    <property type="match status" value="1"/>
</dbReference>
<dbReference type="AlphaFoldDB" id="A0A9J6C956"/>
<dbReference type="GO" id="GO:0004000">
    <property type="term" value="F:adenosine deaminase activity"/>
    <property type="evidence" value="ECO:0007669"/>
    <property type="project" value="TreeGrafter"/>
</dbReference>
<dbReference type="InterPro" id="IPR006330">
    <property type="entry name" value="Ado/ade_deaminase"/>
</dbReference>
<proteinExistence type="inferred from homology"/>
<dbReference type="GO" id="GO:0046872">
    <property type="term" value="F:metal ion binding"/>
    <property type="evidence" value="ECO:0007669"/>
    <property type="project" value="UniProtKB-KW"/>
</dbReference>
<keyword evidence="4" id="KW-0378">Hydrolase</keyword>
<organism evidence="9 10">
    <name type="scientific">Polypedilum vanderplanki</name>
    <name type="common">Sleeping chironomid midge</name>
    <dbReference type="NCBI Taxonomy" id="319348"/>
    <lineage>
        <taxon>Eukaryota</taxon>
        <taxon>Metazoa</taxon>
        <taxon>Ecdysozoa</taxon>
        <taxon>Arthropoda</taxon>
        <taxon>Hexapoda</taxon>
        <taxon>Insecta</taxon>
        <taxon>Pterygota</taxon>
        <taxon>Neoptera</taxon>
        <taxon>Endopterygota</taxon>
        <taxon>Diptera</taxon>
        <taxon>Nematocera</taxon>
        <taxon>Chironomoidea</taxon>
        <taxon>Chironomidae</taxon>
        <taxon>Chironominae</taxon>
        <taxon>Polypedilum</taxon>
        <taxon>Polypedilum</taxon>
    </lineage>
</organism>
<evidence type="ECO:0000256" key="5">
    <source>
        <dbReference type="ARBA" id="ARBA00022833"/>
    </source>
</evidence>
<evidence type="ECO:0000256" key="2">
    <source>
        <dbReference type="ARBA" id="ARBA00006676"/>
    </source>
</evidence>
<dbReference type="InterPro" id="IPR001365">
    <property type="entry name" value="A_deaminase_dom"/>
</dbReference>
<evidence type="ECO:0000313" key="10">
    <source>
        <dbReference type="Proteomes" id="UP001107558"/>
    </source>
</evidence>
<protein>
    <recommendedName>
        <fullName evidence="8">Adenosine deaminase domain-containing protein</fullName>
    </recommendedName>
</protein>
<comment type="similarity">
    <text evidence="2">Belongs to the metallo-dependent hydrolases superfamily. Adenosine and AMP deaminases family.</text>
</comment>
<accession>A0A9J6C956</accession>
<evidence type="ECO:0000256" key="1">
    <source>
        <dbReference type="ARBA" id="ARBA00001947"/>
    </source>
</evidence>
<dbReference type="GO" id="GO:0009117">
    <property type="term" value="P:nucleotide metabolic process"/>
    <property type="evidence" value="ECO:0007669"/>
    <property type="project" value="UniProtKB-KW"/>
</dbReference>
<dbReference type="GO" id="GO:0046103">
    <property type="term" value="P:inosine biosynthetic process"/>
    <property type="evidence" value="ECO:0007669"/>
    <property type="project" value="TreeGrafter"/>
</dbReference>
<evidence type="ECO:0000256" key="7">
    <source>
        <dbReference type="ARBA" id="ARBA00048787"/>
    </source>
</evidence>
<name>A0A9J6C956_POLVA</name>